<feature type="transmembrane region" description="Helical" evidence="10">
    <location>
        <begin position="159"/>
        <end position="178"/>
    </location>
</feature>
<dbReference type="PRINTS" id="PR00237">
    <property type="entry name" value="GPCRRHODOPSN"/>
</dbReference>
<evidence type="ECO:0000256" key="8">
    <source>
        <dbReference type="ARBA" id="ARBA00023224"/>
    </source>
</evidence>
<dbReference type="SUPFAM" id="SSF81321">
    <property type="entry name" value="Family A G protein-coupled receptor-like"/>
    <property type="match status" value="1"/>
</dbReference>
<keyword evidence="3 9" id="KW-0812">Transmembrane</keyword>
<evidence type="ECO:0000313" key="15">
    <source>
        <dbReference type="RefSeq" id="XP_065655460.1"/>
    </source>
</evidence>
<protein>
    <submittedName>
        <fullName evidence="13 14">Dopamine D2-like receptor isoform X2</fullName>
    </submittedName>
</protein>
<evidence type="ECO:0000259" key="11">
    <source>
        <dbReference type="PROSITE" id="PS50262"/>
    </source>
</evidence>
<feature type="transmembrane region" description="Helical" evidence="10">
    <location>
        <begin position="204"/>
        <end position="227"/>
    </location>
</feature>
<keyword evidence="5 9" id="KW-0297">G-protein coupled receptor</keyword>
<keyword evidence="7 9" id="KW-0675">Receptor</keyword>
<organism evidence="12 16">
    <name type="scientific">Hydra vulgaris</name>
    <name type="common">Hydra</name>
    <name type="synonym">Hydra attenuata</name>
    <dbReference type="NCBI Taxonomy" id="6087"/>
    <lineage>
        <taxon>Eukaryota</taxon>
        <taxon>Metazoa</taxon>
        <taxon>Cnidaria</taxon>
        <taxon>Hydrozoa</taxon>
        <taxon>Hydroidolina</taxon>
        <taxon>Anthoathecata</taxon>
        <taxon>Aplanulata</taxon>
        <taxon>Hydridae</taxon>
        <taxon>Hydra</taxon>
    </lineage>
</organism>
<evidence type="ECO:0000256" key="4">
    <source>
        <dbReference type="ARBA" id="ARBA00022989"/>
    </source>
</evidence>
<dbReference type="RefSeq" id="XP_065655460.1">
    <property type="nucleotide sequence ID" value="XM_065799388.1"/>
</dbReference>
<keyword evidence="2" id="KW-1003">Cell membrane</keyword>
<evidence type="ECO:0000313" key="14">
    <source>
        <dbReference type="RefSeq" id="XP_065655459.1"/>
    </source>
</evidence>
<accession>A0ABM4C1N6</accession>
<dbReference type="InterPro" id="IPR000276">
    <property type="entry name" value="GPCR_Rhodpsn"/>
</dbReference>
<comment type="similarity">
    <text evidence="9">Belongs to the G-protein coupled receptor 1 family.</text>
</comment>
<evidence type="ECO:0000256" key="7">
    <source>
        <dbReference type="ARBA" id="ARBA00023170"/>
    </source>
</evidence>
<dbReference type="RefSeq" id="XP_065655458.1">
    <property type="nucleotide sequence ID" value="XM_065799386.1"/>
</dbReference>
<dbReference type="RefSeq" id="XP_065655461.1">
    <property type="nucleotide sequence ID" value="XM_065799389.1"/>
</dbReference>
<keyword evidence="4 10" id="KW-1133">Transmembrane helix</keyword>
<comment type="subcellular location">
    <subcellularLocation>
        <location evidence="1">Cell membrane</location>
        <topology evidence="1">Multi-pass membrane protein</topology>
    </subcellularLocation>
</comment>
<evidence type="ECO:0000313" key="13">
    <source>
        <dbReference type="RefSeq" id="XP_065655458.1"/>
    </source>
</evidence>
<feature type="transmembrane region" description="Helical" evidence="10">
    <location>
        <begin position="79"/>
        <end position="96"/>
    </location>
</feature>
<evidence type="ECO:0000313" key="16">
    <source>
        <dbReference type="RefSeq" id="XP_065655461.1"/>
    </source>
</evidence>
<dbReference type="InterPro" id="IPR017452">
    <property type="entry name" value="GPCR_Rhodpsn_7TM"/>
</dbReference>
<evidence type="ECO:0000256" key="5">
    <source>
        <dbReference type="ARBA" id="ARBA00023040"/>
    </source>
</evidence>
<dbReference type="Proteomes" id="UP001652625">
    <property type="component" value="Chromosome 06"/>
</dbReference>
<feature type="transmembrane region" description="Helical" evidence="10">
    <location>
        <begin position="116"/>
        <end position="138"/>
    </location>
</feature>
<feature type="domain" description="G-protein coupled receptors family 1 profile" evidence="11">
    <location>
        <begin position="58"/>
        <end position="338"/>
    </location>
</feature>
<dbReference type="PROSITE" id="PS50262">
    <property type="entry name" value="G_PROTEIN_RECEP_F1_2"/>
    <property type="match status" value="1"/>
</dbReference>
<dbReference type="GeneID" id="105847132"/>
<dbReference type="PROSITE" id="PS00237">
    <property type="entry name" value="G_PROTEIN_RECEP_F1_1"/>
    <property type="match status" value="1"/>
</dbReference>
<sequence length="383" mass="43825">MTCINTTFLNTTCNSTNNNMNYQLNMTSNMSCQISKVSIQVLLYTLLMVIVLLTSFVGNSLVVVAALMSRQLRSKISTSFVVSLAISDLSLSVTQIPFKISHILTQKFCFGNELCYFYLVFDVIGNVASILSLLLIAVDRFVAITMPFRYPKIMNKLRGRVLIVIVWTFAIAWSFLGIPKWSSHLKGSNIRKNEEFNTCTNENYAFYLTSYFGVYVPSLVLMTCIYLKILHVVVRHIKAIDATTPKHNMFHLIKDSKAKKCEKSKFSRELKATKSLAFVYLAFVICWFPSCVINIIIFIDNHYFPELKKHKLLLINILYYAFVDILPIINTMVNPFIYSFSNKLFLEAFKRVIYKATGGFIFSSYISFQKSNTSPLNSKCQKI</sequence>
<dbReference type="RefSeq" id="XP_065655459.1">
    <property type="nucleotide sequence ID" value="XM_065799387.1"/>
</dbReference>
<name>A0ABM4C1N6_HYDVU</name>
<dbReference type="PANTHER" id="PTHR24248:SF163">
    <property type="entry name" value="HISTAMINE H2 RECEPTOR-LIKE"/>
    <property type="match status" value="1"/>
</dbReference>
<gene>
    <name evidence="13 14 15 16" type="primary">LOC105847132</name>
</gene>
<dbReference type="Pfam" id="PF00001">
    <property type="entry name" value="7tm_1"/>
    <property type="match status" value="1"/>
</dbReference>
<proteinExistence type="inferred from homology"/>
<evidence type="ECO:0000256" key="3">
    <source>
        <dbReference type="ARBA" id="ARBA00022692"/>
    </source>
</evidence>
<keyword evidence="6 10" id="KW-0472">Membrane</keyword>
<evidence type="ECO:0000256" key="6">
    <source>
        <dbReference type="ARBA" id="ARBA00023136"/>
    </source>
</evidence>
<dbReference type="Gene3D" id="1.20.1070.10">
    <property type="entry name" value="Rhodopsin 7-helix transmembrane proteins"/>
    <property type="match status" value="1"/>
</dbReference>
<dbReference type="SMART" id="SM01381">
    <property type="entry name" value="7TM_GPCR_Srsx"/>
    <property type="match status" value="1"/>
</dbReference>
<feature type="transmembrane region" description="Helical" evidence="10">
    <location>
        <begin position="41"/>
        <end position="67"/>
    </location>
</feature>
<feature type="transmembrane region" description="Helical" evidence="10">
    <location>
        <begin position="317"/>
        <end position="340"/>
    </location>
</feature>
<evidence type="ECO:0000313" key="12">
    <source>
        <dbReference type="Proteomes" id="UP001652625"/>
    </source>
</evidence>
<dbReference type="PANTHER" id="PTHR24248">
    <property type="entry name" value="ADRENERGIC RECEPTOR-RELATED G-PROTEIN COUPLED RECEPTOR"/>
    <property type="match status" value="1"/>
</dbReference>
<evidence type="ECO:0000256" key="1">
    <source>
        <dbReference type="ARBA" id="ARBA00004651"/>
    </source>
</evidence>
<evidence type="ECO:0000256" key="9">
    <source>
        <dbReference type="RuleBase" id="RU000688"/>
    </source>
</evidence>
<evidence type="ECO:0000256" key="10">
    <source>
        <dbReference type="SAM" id="Phobius"/>
    </source>
</evidence>
<feature type="transmembrane region" description="Helical" evidence="10">
    <location>
        <begin position="275"/>
        <end position="297"/>
    </location>
</feature>
<keyword evidence="12" id="KW-1185">Reference proteome</keyword>
<evidence type="ECO:0000256" key="2">
    <source>
        <dbReference type="ARBA" id="ARBA00022475"/>
    </source>
</evidence>
<reference evidence="13 14" key="1">
    <citation type="submission" date="2025-05" db="UniProtKB">
        <authorList>
            <consortium name="RefSeq"/>
        </authorList>
    </citation>
    <scope>IDENTIFICATION</scope>
</reference>
<keyword evidence="8 9" id="KW-0807">Transducer</keyword>